<accession>A0ABP5GYD4</accession>
<dbReference type="PANTHER" id="PTHR39428">
    <property type="entry name" value="F420H(2)-DEPENDENT QUINONE REDUCTASE RV1261C"/>
    <property type="match status" value="1"/>
</dbReference>
<protein>
    <submittedName>
        <fullName evidence="3">Nitroreductase family deazaflavin-dependent oxidoreductase</fullName>
    </submittedName>
</protein>
<comment type="catalytic activity">
    <reaction evidence="2">
        <text>oxidized coenzyme F420-(gamma-L-Glu)(n) + a quinol + H(+) = reduced coenzyme F420-(gamma-L-Glu)(n) + a quinone</text>
        <dbReference type="Rhea" id="RHEA:39663"/>
        <dbReference type="Rhea" id="RHEA-COMP:12939"/>
        <dbReference type="Rhea" id="RHEA-COMP:14378"/>
        <dbReference type="ChEBI" id="CHEBI:15378"/>
        <dbReference type="ChEBI" id="CHEBI:24646"/>
        <dbReference type="ChEBI" id="CHEBI:132124"/>
        <dbReference type="ChEBI" id="CHEBI:133980"/>
        <dbReference type="ChEBI" id="CHEBI:139511"/>
    </reaction>
</comment>
<sequence length="158" mass="17860">MTPQAVKKTVQLVARQSWFPAIGRRTIPHIDRVLYKATRGRVGSMSASGFTGLLLTTVGRKTGKERSVPLLYVGHEGKFYLTGSNWGQQHHPAWTVNLMANPEATLTVKGKRIPVTARLLEGEDREAIWPVLTTTWPAYDIYTERSGRELRVFELTRR</sequence>
<dbReference type="Pfam" id="PF04075">
    <property type="entry name" value="F420H2_quin_red"/>
    <property type="match status" value="1"/>
</dbReference>
<evidence type="ECO:0000313" key="3">
    <source>
        <dbReference type="EMBL" id="GAA2059697.1"/>
    </source>
</evidence>
<keyword evidence="4" id="KW-1185">Reference proteome</keyword>
<reference evidence="4" key="1">
    <citation type="journal article" date="2019" name="Int. J. Syst. Evol. Microbiol.">
        <title>The Global Catalogue of Microorganisms (GCM) 10K type strain sequencing project: providing services to taxonomists for standard genome sequencing and annotation.</title>
        <authorList>
            <consortium name="The Broad Institute Genomics Platform"/>
            <consortium name="The Broad Institute Genome Sequencing Center for Infectious Disease"/>
            <person name="Wu L."/>
            <person name="Ma J."/>
        </authorList>
    </citation>
    <scope>NUCLEOTIDE SEQUENCE [LARGE SCALE GENOMIC DNA]</scope>
    <source>
        <strain evidence="4">JCM 16014</strain>
    </source>
</reference>
<proteinExistence type="inferred from homology"/>
<dbReference type="InterPro" id="IPR004378">
    <property type="entry name" value="F420H2_quin_Rdtase"/>
</dbReference>
<comment type="similarity">
    <text evidence="1">Belongs to the F420H(2)-dependent quinone reductase family.</text>
</comment>
<dbReference type="Proteomes" id="UP001500751">
    <property type="component" value="Unassembled WGS sequence"/>
</dbReference>
<gene>
    <name evidence="3" type="ORF">GCM10009839_82690</name>
</gene>
<evidence type="ECO:0000256" key="2">
    <source>
        <dbReference type="ARBA" id="ARBA00049106"/>
    </source>
</evidence>
<evidence type="ECO:0000313" key="4">
    <source>
        <dbReference type="Proteomes" id="UP001500751"/>
    </source>
</evidence>
<dbReference type="Gene3D" id="2.30.110.10">
    <property type="entry name" value="Electron Transport, Fmn-binding Protein, Chain A"/>
    <property type="match status" value="1"/>
</dbReference>
<dbReference type="PANTHER" id="PTHR39428:SF1">
    <property type="entry name" value="F420H(2)-DEPENDENT QUINONE REDUCTASE RV1261C"/>
    <property type="match status" value="1"/>
</dbReference>
<name>A0ABP5GYD4_9ACTN</name>
<dbReference type="NCBIfam" id="TIGR00026">
    <property type="entry name" value="hi_GC_TIGR00026"/>
    <property type="match status" value="1"/>
</dbReference>
<evidence type="ECO:0000256" key="1">
    <source>
        <dbReference type="ARBA" id="ARBA00008710"/>
    </source>
</evidence>
<comment type="caution">
    <text evidence="3">The sequence shown here is derived from an EMBL/GenBank/DDBJ whole genome shotgun (WGS) entry which is preliminary data.</text>
</comment>
<dbReference type="SUPFAM" id="SSF50475">
    <property type="entry name" value="FMN-binding split barrel"/>
    <property type="match status" value="1"/>
</dbReference>
<dbReference type="RefSeq" id="WP_344671205.1">
    <property type="nucleotide sequence ID" value="NZ_BAAAQN010000076.1"/>
</dbReference>
<dbReference type="EMBL" id="BAAAQN010000076">
    <property type="protein sequence ID" value="GAA2059697.1"/>
    <property type="molecule type" value="Genomic_DNA"/>
</dbReference>
<organism evidence="3 4">
    <name type="scientific">Catenulispora yoronensis</name>
    <dbReference type="NCBI Taxonomy" id="450799"/>
    <lineage>
        <taxon>Bacteria</taxon>
        <taxon>Bacillati</taxon>
        <taxon>Actinomycetota</taxon>
        <taxon>Actinomycetes</taxon>
        <taxon>Catenulisporales</taxon>
        <taxon>Catenulisporaceae</taxon>
        <taxon>Catenulispora</taxon>
    </lineage>
</organism>
<dbReference type="InterPro" id="IPR012349">
    <property type="entry name" value="Split_barrel_FMN-bd"/>
</dbReference>